<dbReference type="GO" id="GO:0016787">
    <property type="term" value="F:hydrolase activity"/>
    <property type="evidence" value="ECO:0007669"/>
    <property type="project" value="InterPro"/>
</dbReference>
<organism evidence="3 4">
    <name type="scientific">Verticillium longisporum</name>
    <name type="common">Verticillium dahliae var. longisporum</name>
    <dbReference type="NCBI Taxonomy" id="100787"/>
    <lineage>
        <taxon>Eukaryota</taxon>
        <taxon>Fungi</taxon>
        <taxon>Dikarya</taxon>
        <taxon>Ascomycota</taxon>
        <taxon>Pezizomycotina</taxon>
        <taxon>Sordariomycetes</taxon>
        <taxon>Hypocreomycetidae</taxon>
        <taxon>Glomerellales</taxon>
        <taxon>Plectosphaerellaceae</taxon>
        <taxon>Verticillium</taxon>
    </lineage>
</organism>
<dbReference type="SUPFAM" id="SSF53474">
    <property type="entry name" value="alpha/beta-Hydrolases"/>
    <property type="match status" value="1"/>
</dbReference>
<evidence type="ECO:0000313" key="4">
    <source>
        <dbReference type="Proteomes" id="UP000045706"/>
    </source>
</evidence>
<dbReference type="AlphaFoldDB" id="A0A0G4KL25"/>
<evidence type="ECO:0000256" key="1">
    <source>
        <dbReference type="SAM" id="MobiDB-lite"/>
    </source>
</evidence>
<dbReference type="EMBL" id="CVQI01001447">
    <property type="protein sequence ID" value="CRK09384.1"/>
    <property type="molecule type" value="Genomic_DNA"/>
</dbReference>
<accession>A0A0G4KL25</accession>
<dbReference type="PANTHER" id="PTHR17630">
    <property type="entry name" value="DIENELACTONE HYDROLASE"/>
    <property type="match status" value="1"/>
</dbReference>
<feature type="region of interest" description="Disordered" evidence="1">
    <location>
        <begin position="115"/>
        <end position="144"/>
    </location>
</feature>
<dbReference type="PANTHER" id="PTHR17630:SF44">
    <property type="entry name" value="PROTEIN AIM2"/>
    <property type="match status" value="1"/>
</dbReference>
<dbReference type="Proteomes" id="UP000045706">
    <property type="component" value="Unassembled WGS sequence"/>
</dbReference>
<evidence type="ECO:0000259" key="2">
    <source>
        <dbReference type="Pfam" id="PF01738"/>
    </source>
</evidence>
<dbReference type="Pfam" id="PF01738">
    <property type="entry name" value="DLH"/>
    <property type="match status" value="1"/>
</dbReference>
<sequence length="738" mass="80141">MSSNTPSETPKSGSWTDKERVQLLIQIILQNPPAKIDMARIKLPGRTPKAMQHVFGRIKSEAQAALDSNSSVISRELRPASKKRNHMADEENLIARATSPLRHLLIARNTLPRSATHDMSSHLGGLNDRPRGRSLLSLGRNDDDDASDAELEFEALAFSSIQRQPYSQRASTLPDYNLEYNEAKTAAAARIVKLVHRNSSSRDAIEEETPSGRNKRQRIDRAGRTPGAVIPPRLSSAKPSLTAVSSSPMFAKPPVRRRESGTVPSSSPLVSIPVSAQAPVWEKTNGTNDSVASDSTRSTGAYLATIDPVFGRHIAAAAARLPIVVTTIESQNTDLDLKIDAQTRHLAKLFSDAEAETVEELRDRLSITSAEQAAAQTELEAQEQNVASLRGIRDRLVGEYHGLTDKTRKELAGSMELALVQATDDCKAADAALRACQARVEKLDRSKAEILQAQEKLEDEHARRTESQAVYDALRKRMRSFRTLTILMGMVATVLHGALADTDTELHNGKPVGKEVTYQGVKFYVSTPSAKHRGKSAAAAVLFLTDITGIQAAENKLLVDGFAREGFVTVAPDLFDGSPAVLGDPNFNVTKFLGEHPPAVTDPIVDIAISFLQDKLKVKKIAASGYCYGGRYAIRVLNGQYAVNAGFAAHPTAVTTEEVRAVQQPLGLANAQNDPAFTLAQQTETNIILGDLGYGFAASLYSGVRHGFAVRANVSEPQQKFAKEEAFAQASRFFKAWA</sequence>
<protein>
    <recommendedName>
        <fullName evidence="2">Dienelactone hydrolase domain-containing protein</fullName>
    </recommendedName>
</protein>
<feature type="domain" description="Dienelactone hydrolase" evidence="2">
    <location>
        <begin position="537"/>
        <end position="736"/>
    </location>
</feature>
<feature type="region of interest" description="Disordered" evidence="1">
    <location>
        <begin position="199"/>
        <end position="269"/>
    </location>
</feature>
<dbReference type="InterPro" id="IPR002925">
    <property type="entry name" value="Dienelactn_hydro"/>
</dbReference>
<dbReference type="InterPro" id="IPR029058">
    <property type="entry name" value="AB_hydrolase_fold"/>
</dbReference>
<gene>
    <name evidence="3" type="ORF">BN1723_009068</name>
</gene>
<name>A0A0G4KL25_VERLO</name>
<reference evidence="4" key="1">
    <citation type="submission" date="2015-05" db="EMBL/GenBank/DDBJ databases">
        <authorList>
            <person name="Fogelqvist Johan"/>
        </authorList>
    </citation>
    <scope>NUCLEOTIDE SEQUENCE [LARGE SCALE GENOMIC DNA]</scope>
</reference>
<dbReference type="Gene3D" id="3.40.50.1820">
    <property type="entry name" value="alpha/beta hydrolase"/>
    <property type="match status" value="1"/>
</dbReference>
<proteinExistence type="predicted"/>
<evidence type="ECO:0000313" key="3">
    <source>
        <dbReference type="EMBL" id="CRK09384.1"/>
    </source>
</evidence>
<feature type="compositionally biased region" description="Polar residues" evidence="1">
    <location>
        <begin position="237"/>
        <end position="248"/>
    </location>
</feature>